<evidence type="ECO:0000256" key="3">
    <source>
        <dbReference type="ARBA" id="ARBA00023125"/>
    </source>
</evidence>
<dbReference type="GO" id="GO:0006351">
    <property type="term" value="P:DNA-templated transcription"/>
    <property type="evidence" value="ECO:0007669"/>
    <property type="project" value="TreeGrafter"/>
</dbReference>
<proteinExistence type="inferred from homology"/>
<accession>A0A3B0XBN8</accession>
<feature type="domain" description="HTH lysR-type" evidence="5">
    <location>
        <begin position="4"/>
        <end position="61"/>
    </location>
</feature>
<keyword evidence="3" id="KW-0238">DNA-binding</keyword>
<name>A0A3B0XBN8_9ZZZZ</name>
<protein>
    <recommendedName>
        <fullName evidence="5">HTH lysR-type domain-containing protein</fullName>
    </recommendedName>
</protein>
<dbReference type="InterPro" id="IPR005119">
    <property type="entry name" value="LysR_subst-bd"/>
</dbReference>
<reference evidence="6" key="1">
    <citation type="submission" date="2018-06" db="EMBL/GenBank/DDBJ databases">
        <authorList>
            <person name="Zhirakovskaya E."/>
        </authorList>
    </citation>
    <scope>NUCLEOTIDE SEQUENCE</scope>
</reference>
<dbReference type="PANTHER" id="PTHR30537:SF3">
    <property type="entry name" value="TRANSCRIPTIONAL REGULATORY PROTEIN"/>
    <property type="match status" value="1"/>
</dbReference>
<evidence type="ECO:0000256" key="4">
    <source>
        <dbReference type="ARBA" id="ARBA00023163"/>
    </source>
</evidence>
<evidence type="ECO:0000313" key="6">
    <source>
        <dbReference type="EMBL" id="VAW53414.1"/>
    </source>
</evidence>
<dbReference type="InterPro" id="IPR000847">
    <property type="entry name" value="LysR_HTH_N"/>
</dbReference>
<keyword evidence="4" id="KW-0804">Transcription</keyword>
<dbReference type="SUPFAM" id="SSF46785">
    <property type="entry name" value="Winged helix' DNA-binding domain"/>
    <property type="match status" value="1"/>
</dbReference>
<dbReference type="GO" id="GO:0043565">
    <property type="term" value="F:sequence-specific DNA binding"/>
    <property type="evidence" value="ECO:0007669"/>
    <property type="project" value="TreeGrafter"/>
</dbReference>
<dbReference type="InterPro" id="IPR058163">
    <property type="entry name" value="LysR-type_TF_proteobact-type"/>
</dbReference>
<dbReference type="AlphaFoldDB" id="A0A3B0XBN8"/>
<keyword evidence="2" id="KW-0805">Transcription regulation</keyword>
<comment type="similarity">
    <text evidence="1">Belongs to the LysR transcriptional regulatory family.</text>
</comment>
<evidence type="ECO:0000256" key="1">
    <source>
        <dbReference type="ARBA" id="ARBA00009437"/>
    </source>
</evidence>
<dbReference type="Pfam" id="PF03466">
    <property type="entry name" value="LysR_substrate"/>
    <property type="match status" value="1"/>
</dbReference>
<organism evidence="6">
    <name type="scientific">hydrothermal vent metagenome</name>
    <dbReference type="NCBI Taxonomy" id="652676"/>
    <lineage>
        <taxon>unclassified sequences</taxon>
        <taxon>metagenomes</taxon>
        <taxon>ecological metagenomes</taxon>
    </lineage>
</organism>
<dbReference type="InterPro" id="IPR036390">
    <property type="entry name" value="WH_DNA-bd_sf"/>
</dbReference>
<sequence length="299" mass="33558">MHRLDWDDVRHFLEVVQSGSATRAAVRLNINHTTVYRRISALEDQLGKNLFERLNNGWVLTPAGESIVAYAESMAEDANNIERQILADSHELSGLLRVTAPDHCFDRLVMPAIGKFIKQYPEINLELVATADELDLASREADVALRGTNDPPPNLVGKSIAKIAFQAYGTQALKKQAADNPDAEDIPCITWVGDGHTRPPWIEKNFRNTQRIYRATSFPVMLAMAHEGIGIAWLACLLGDTDPHLHRVPVRQVETSLALWILSHVDLRTTARVRIFRDFLVDELEKQKDLIEGRQGLTS</sequence>
<evidence type="ECO:0000256" key="2">
    <source>
        <dbReference type="ARBA" id="ARBA00023015"/>
    </source>
</evidence>
<dbReference type="Pfam" id="PF00126">
    <property type="entry name" value="HTH_1"/>
    <property type="match status" value="1"/>
</dbReference>
<dbReference type="PANTHER" id="PTHR30537">
    <property type="entry name" value="HTH-TYPE TRANSCRIPTIONAL REGULATOR"/>
    <property type="match status" value="1"/>
</dbReference>
<dbReference type="Gene3D" id="3.40.190.290">
    <property type="match status" value="1"/>
</dbReference>
<dbReference type="EMBL" id="UOFF01000025">
    <property type="protein sequence ID" value="VAW53414.1"/>
    <property type="molecule type" value="Genomic_DNA"/>
</dbReference>
<dbReference type="GO" id="GO:0003700">
    <property type="term" value="F:DNA-binding transcription factor activity"/>
    <property type="evidence" value="ECO:0007669"/>
    <property type="project" value="InterPro"/>
</dbReference>
<dbReference type="PROSITE" id="PS50931">
    <property type="entry name" value="HTH_LYSR"/>
    <property type="match status" value="1"/>
</dbReference>
<gene>
    <name evidence="6" type="ORF">MNBD_GAMMA07-1557</name>
</gene>
<dbReference type="Gene3D" id="1.10.10.10">
    <property type="entry name" value="Winged helix-like DNA-binding domain superfamily/Winged helix DNA-binding domain"/>
    <property type="match status" value="1"/>
</dbReference>
<evidence type="ECO:0000259" key="5">
    <source>
        <dbReference type="PROSITE" id="PS50931"/>
    </source>
</evidence>
<dbReference type="SUPFAM" id="SSF53850">
    <property type="entry name" value="Periplasmic binding protein-like II"/>
    <property type="match status" value="1"/>
</dbReference>
<dbReference type="InterPro" id="IPR036388">
    <property type="entry name" value="WH-like_DNA-bd_sf"/>
</dbReference>